<dbReference type="GO" id="GO:0000398">
    <property type="term" value="P:mRNA splicing, via spliceosome"/>
    <property type="evidence" value="ECO:0007669"/>
    <property type="project" value="InterPro"/>
</dbReference>
<feature type="domain" description="Pre-mRNA-splicing factor 3" evidence="7">
    <location>
        <begin position="1"/>
        <end position="40"/>
    </location>
</feature>
<dbReference type="Pfam" id="PF06544">
    <property type="entry name" value="Prp3_C"/>
    <property type="match status" value="1"/>
</dbReference>
<evidence type="ECO:0000259" key="6">
    <source>
        <dbReference type="Pfam" id="PF06544"/>
    </source>
</evidence>
<evidence type="ECO:0000313" key="8">
    <source>
        <dbReference type="Proteomes" id="UP000887566"/>
    </source>
</evidence>
<dbReference type="AlphaFoldDB" id="A0A914VTI5"/>
<evidence type="ECO:0000259" key="7">
    <source>
        <dbReference type="Pfam" id="PF08572"/>
    </source>
</evidence>
<keyword evidence="8" id="KW-1185">Reference proteome</keyword>
<dbReference type="PANTHER" id="PTHR14212">
    <property type="entry name" value="U4/U6-ASSOCIATED RNA SPLICING FACTOR-RELATED"/>
    <property type="match status" value="1"/>
</dbReference>
<sequence length="204" mass="23754">MRVLGSEAVQDPTKMEAHVRKQMAERQRKHEQDNLDRQLTSEQRSAKKIKKMHEDVSLGVHVTIYRVKSMAHPAKKFKVEMNAKQLQMTGVIVIHKDINIVIVEGGPKQQKFFKRVMLNRIKWEDEIIGQKKDADKNAEGERNRCDLVWEGLVKKRNFGEVRCKIVTLEKQARELLDKHNVAHYWDMAYSGAVLLQDGEEDKIL</sequence>
<name>A0A914VTI5_9BILA</name>
<feature type="domain" description="Small nuclear ribonucleoprotein Prp3 C-terminal" evidence="6">
    <location>
        <begin position="64"/>
        <end position="188"/>
    </location>
</feature>
<evidence type="ECO:0000256" key="4">
    <source>
        <dbReference type="ARBA" id="ARBA00023242"/>
    </source>
</evidence>
<dbReference type="CDD" id="cd24162">
    <property type="entry name" value="Prp3_C"/>
    <property type="match status" value="1"/>
</dbReference>
<dbReference type="InterPro" id="IPR010541">
    <property type="entry name" value="Prp3_C"/>
</dbReference>
<organism evidence="8 9">
    <name type="scientific">Plectus sambesii</name>
    <dbReference type="NCBI Taxonomy" id="2011161"/>
    <lineage>
        <taxon>Eukaryota</taxon>
        <taxon>Metazoa</taxon>
        <taxon>Ecdysozoa</taxon>
        <taxon>Nematoda</taxon>
        <taxon>Chromadorea</taxon>
        <taxon>Plectida</taxon>
        <taxon>Plectina</taxon>
        <taxon>Plectoidea</taxon>
        <taxon>Plectidae</taxon>
        <taxon>Plectus</taxon>
    </lineage>
</organism>
<reference evidence="9" key="1">
    <citation type="submission" date="2022-11" db="UniProtKB">
        <authorList>
            <consortium name="WormBaseParasite"/>
        </authorList>
    </citation>
    <scope>IDENTIFICATION</scope>
</reference>
<evidence type="ECO:0000256" key="5">
    <source>
        <dbReference type="SAM" id="MobiDB-lite"/>
    </source>
</evidence>
<feature type="region of interest" description="Disordered" evidence="5">
    <location>
        <begin position="1"/>
        <end position="46"/>
    </location>
</feature>
<evidence type="ECO:0000256" key="3">
    <source>
        <dbReference type="ARBA" id="ARBA00023187"/>
    </source>
</evidence>
<dbReference type="Pfam" id="PF08572">
    <property type="entry name" value="PRP3"/>
    <property type="match status" value="1"/>
</dbReference>
<keyword evidence="4" id="KW-0539">Nucleus</keyword>
<dbReference type="GO" id="GO:0046540">
    <property type="term" value="C:U4/U6 x U5 tri-snRNP complex"/>
    <property type="evidence" value="ECO:0007669"/>
    <property type="project" value="InterPro"/>
</dbReference>
<dbReference type="Proteomes" id="UP000887566">
    <property type="component" value="Unplaced"/>
</dbReference>
<accession>A0A914VTI5</accession>
<comment type="subcellular location">
    <subcellularLocation>
        <location evidence="1">Nucleus</location>
    </subcellularLocation>
</comment>
<keyword evidence="3" id="KW-0508">mRNA splicing</keyword>
<dbReference type="InterPro" id="IPR013881">
    <property type="entry name" value="Pre-mRNA_splic_Prp3_dom"/>
</dbReference>
<evidence type="ECO:0000256" key="1">
    <source>
        <dbReference type="ARBA" id="ARBA00004123"/>
    </source>
</evidence>
<dbReference type="PANTHER" id="PTHR14212:SF0">
    <property type="entry name" value="U4_U6 SMALL NUCLEAR RIBONUCLEOPROTEIN PRP3"/>
    <property type="match status" value="1"/>
</dbReference>
<dbReference type="InterPro" id="IPR027104">
    <property type="entry name" value="Prp3"/>
</dbReference>
<evidence type="ECO:0000256" key="2">
    <source>
        <dbReference type="ARBA" id="ARBA00022664"/>
    </source>
</evidence>
<proteinExistence type="predicted"/>
<feature type="compositionally biased region" description="Basic and acidic residues" evidence="5">
    <location>
        <begin position="13"/>
        <end position="36"/>
    </location>
</feature>
<keyword evidence="2" id="KW-0507">mRNA processing</keyword>
<protein>
    <submittedName>
        <fullName evidence="9">Small nuclear ribonucleoprotein Prp3 C-terminal domain-containing protein</fullName>
    </submittedName>
</protein>
<evidence type="ECO:0000313" key="9">
    <source>
        <dbReference type="WBParaSite" id="PSAMB.scaffold246size61639.g4136.t1"/>
    </source>
</evidence>
<dbReference type="WBParaSite" id="PSAMB.scaffold246size61639.g4136.t1">
    <property type="protein sequence ID" value="PSAMB.scaffold246size61639.g4136.t1"/>
    <property type="gene ID" value="PSAMB.scaffold246size61639.g4136"/>
</dbReference>